<dbReference type="Proteomes" id="UP000315217">
    <property type="component" value="Unassembled WGS sequence"/>
</dbReference>
<evidence type="ECO:0000256" key="2">
    <source>
        <dbReference type="ARBA" id="ARBA00022723"/>
    </source>
</evidence>
<evidence type="ECO:0000256" key="1">
    <source>
        <dbReference type="ARBA" id="ARBA00008635"/>
    </source>
</evidence>
<dbReference type="Pfam" id="PF05163">
    <property type="entry name" value="DinB"/>
    <property type="match status" value="1"/>
</dbReference>
<dbReference type="Gene3D" id="1.20.120.450">
    <property type="entry name" value="dinb family like domain"/>
    <property type="match status" value="1"/>
</dbReference>
<dbReference type="AlphaFoldDB" id="A0A537LNV3"/>
<dbReference type="InterPro" id="IPR007837">
    <property type="entry name" value="DinB"/>
</dbReference>
<gene>
    <name evidence="4" type="ORF">E6G98_09760</name>
    <name evidence="5" type="ORF">E6G99_00355</name>
</gene>
<dbReference type="EMBL" id="VBAI01000160">
    <property type="protein sequence ID" value="TMJ09377.1"/>
    <property type="molecule type" value="Genomic_DNA"/>
</dbReference>
<feature type="binding site" evidence="3">
    <location>
        <position position="142"/>
    </location>
    <ligand>
        <name>a divalent metal cation</name>
        <dbReference type="ChEBI" id="CHEBI:60240"/>
    </ligand>
</feature>
<organism evidence="4 6">
    <name type="scientific">Candidatus Segetimicrobium genomatis</name>
    <dbReference type="NCBI Taxonomy" id="2569760"/>
    <lineage>
        <taxon>Bacteria</taxon>
        <taxon>Bacillati</taxon>
        <taxon>Candidatus Sysuimicrobiota</taxon>
        <taxon>Candidatus Sysuimicrobiia</taxon>
        <taxon>Candidatus Sysuimicrobiales</taxon>
        <taxon>Candidatus Segetimicrobiaceae</taxon>
        <taxon>Candidatus Segetimicrobium</taxon>
    </lineage>
</organism>
<keyword evidence="2 3" id="KW-0479">Metal-binding</keyword>
<feature type="binding site" evidence="3">
    <location>
        <position position="146"/>
    </location>
    <ligand>
        <name>a divalent metal cation</name>
        <dbReference type="ChEBI" id="CHEBI:60240"/>
    </ligand>
</feature>
<sequence length="181" mass="21275">MRDGRTGFDPVHLYEYLVKARAKLLDCVRQLTPAQYTQEFPFGLKTVRDTVVEIPLAEWTYIRRMRGDEVPPWDDRPFSRFYKTDFPPLERAWKEQAEDTRRMLREITDWARPVEYVARSADEPPFKVRTSTGGVAAQLFFHEIHHRAQAMAMLRQLGVPAQNLDYSLLMYDRMPLPRDAG</sequence>
<name>A0A537LNV3_9BACT</name>
<dbReference type="GO" id="GO:0046872">
    <property type="term" value="F:metal ion binding"/>
    <property type="evidence" value="ECO:0007669"/>
    <property type="project" value="UniProtKB-KW"/>
</dbReference>
<evidence type="ECO:0000256" key="3">
    <source>
        <dbReference type="PIRSR" id="PIRSR607837-1"/>
    </source>
</evidence>
<reference evidence="6 7" key="1">
    <citation type="journal article" date="2019" name="Nat. Microbiol.">
        <title>Mediterranean grassland soil C-N compound turnover is dependent on rainfall and depth, and is mediated by genomically divergent microorganisms.</title>
        <authorList>
            <person name="Diamond S."/>
            <person name="Andeer P.F."/>
            <person name="Li Z."/>
            <person name="Crits-Christoph A."/>
            <person name="Burstein D."/>
            <person name="Anantharaman K."/>
            <person name="Lane K.R."/>
            <person name="Thomas B.C."/>
            <person name="Pan C."/>
            <person name="Northen T.R."/>
            <person name="Banfield J.F."/>
        </authorList>
    </citation>
    <scope>NUCLEOTIDE SEQUENCE [LARGE SCALE GENOMIC DNA]</scope>
    <source>
        <strain evidence="4">NP_1</strain>
        <strain evidence="5">NP_2</strain>
    </source>
</reference>
<evidence type="ECO:0000313" key="4">
    <source>
        <dbReference type="EMBL" id="TMJ09377.1"/>
    </source>
</evidence>
<evidence type="ECO:0000313" key="6">
    <source>
        <dbReference type="Proteomes" id="UP000315217"/>
    </source>
</evidence>
<comment type="caution">
    <text evidence="4">The sequence shown here is derived from an EMBL/GenBank/DDBJ whole genome shotgun (WGS) entry which is preliminary data.</text>
</comment>
<accession>A0A537LNV3</accession>
<proteinExistence type="inferred from homology"/>
<evidence type="ECO:0008006" key="8">
    <source>
        <dbReference type="Google" id="ProtNLM"/>
    </source>
</evidence>
<protein>
    <recommendedName>
        <fullName evidence="8">Damage-inducible protein DinB</fullName>
    </recommendedName>
</protein>
<evidence type="ECO:0000313" key="7">
    <source>
        <dbReference type="Proteomes" id="UP000318661"/>
    </source>
</evidence>
<dbReference type="PANTHER" id="PTHR37302:SF3">
    <property type="entry name" value="DAMAGE-INDUCIBLE PROTEIN DINB"/>
    <property type="match status" value="1"/>
</dbReference>
<dbReference type="PANTHER" id="PTHR37302">
    <property type="entry name" value="SLR1116 PROTEIN"/>
    <property type="match status" value="1"/>
</dbReference>
<evidence type="ECO:0000313" key="5">
    <source>
        <dbReference type="EMBL" id="TMJ10477.1"/>
    </source>
</evidence>
<dbReference type="Proteomes" id="UP000318661">
    <property type="component" value="Unassembled WGS sequence"/>
</dbReference>
<dbReference type="EMBL" id="VBAJ01000010">
    <property type="protein sequence ID" value="TMJ10477.1"/>
    <property type="molecule type" value="Genomic_DNA"/>
</dbReference>
<dbReference type="InterPro" id="IPR034660">
    <property type="entry name" value="DinB/YfiT-like"/>
</dbReference>
<dbReference type="SUPFAM" id="SSF109854">
    <property type="entry name" value="DinB/YfiT-like putative metalloenzymes"/>
    <property type="match status" value="1"/>
</dbReference>
<comment type="similarity">
    <text evidence="1">Belongs to the DinB family.</text>
</comment>